<evidence type="ECO:0000313" key="2">
    <source>
        <dbReference type="Proteomes" id="UP001175001"/>
    </source>
</evidence>
<reference evidence="1" key="1">
    <citation type="submission" date="2023-06" db="EMBL/GenBank/DDBJ databases">
        <title>Multi-omics analyses reveal the molecular pathogenesis toolkit of Lasiodiplodia hormozganensis, a cross-kingdom pathogen.</title>
        <authorList>
            <person name="Felix C."/>
            <person name="Meneses R."/>
            <person name="Goncalves M.F.M."/>
            <person name="Tilleman L."/>
            <person name="Duarte A.S."/>
            <person name="Jorrin-Novo J.V."/>
            <person name="Van De Peer Y."/>
            <person name="Deforce D."/>
            <person name="Van Nieuwerburgh F."/>
            <person name="Esteves A.C."/>
            <person name="Alves A."/>
        </authorList>
    </citation>
    <scope>NUCLEOTIDE SEQUENCE</scope>
    <source>
        <strain evidence="1">CBS 339.90</strain>
    </source>
</reference>
<keyword evidence="2" id="KW-1185">Reference proteome</keyword>
<dbReference type="EMBL" id="JAUJDW010000086">
    <property type="protein sequence ID" value="KAK0640240.1"/>
    <property type="molecule type" value="Genomic_DNA"/>
</dbReference>
<gene>
    <name evidence="1" type="ORF">DIS24_g9543</name>
</gene>
<protein>
    <submittedName>
        <fullName evidence="1">Uncharacterized protein</fullName>
    </submittedName>
</protein>
<name>A0AA39XUX2_9PEZI</name>
<sequence>MGAISTPILPQPLPATYEPDERKYGSYTNIVKAVEAGYTLKPQLEIEKMVDDTGRLTAMVWHFRYNGMSDSAKRACMDIKVKNGSMEFHRVKNGAAAPGGAGRDDFMRDIRQRYLDARRAYATRVSTQLQKDVKTSKILKDVGEEKREKSCAAYTAKLNSLREEIESFDPCPLVHLSLLRLPHGSVSTKPTSRIRKTSLRA</sequence>
<organism evidence="1 2">
    <name type="scientific">Lasiodiplodia hormozganensis</name>
    <dbReference type="NCBI Taxonomy" id="869390"/>
    <lineage>
        <taxon>Eukaryota</taxon>
        <taxon>Fungi</taxon>
        <taxon>Dikarya</taxon>
        <taxon>Ascomycota</taxon>
        <taxon>Pezizomycotina</taxon>
        <taxon>Dothideomycetes</taxon>
        <taxon>Dothideomycetes incertae sedis</taxon>
        <taxon>Botryosphaeriales</taxon>
        <taxon>Botryosphaeriaceae</taxon>
        <taxon>Lasiodiplodia</taxon>
    </lineage>
</organism>
<dbReference type="AlphaFoldDB" id="A0AA39XUX2"/>
<dbReference type="Proteomes" id="UP001175001">
    <property type="component" value="Unassembled WGS sequence"/>
</dbReference>
<evidence type="ECO:0000313" key="1">
    <source>
        <dbReference type="EMBL" id="KAK0640240.1"/>
    </source>
</evidence>
<accession>A0AA39XUX2</accession>
<proteinExistence type="predicted"/>
<comment type="caution">
    <text evidence="1">The sequence shown here is derived from an EMBL/GenBank/DDBJ whole genome shotgun (WGS) entry which is preliminary data.</text>
</comment>